<keyword evidence="3" id="KW-1185">Reference proteome</keyword>
<evidence type="ECO:0000256" key="1">
    <source>
        <dbReference type="SAM" id="MobiDB-lite"/>
    </source>
</evidence>
<evidence type="ECO:0008006" key="4">
    <source>
        <dbReference type="Google" id="ProtNLM"/>
    </source>
</evidence>
<protein>
    <recommendedName>
        <fullName evidence="4">Transposase</fullName>
    </recommendedName>
</protein>
<dbReference type="EMBL" id="FOSN01000008">
    <property type="protein sequence ID" value="SFK44710.1"/>
    <property type="molecule type" value="Genomic_DNA"/>
</dbReference>
<sequence length="74" mass="8291">MRSRCTGEGRERARARGVKMGREPKLTPHQQCEAVQRRLVRAAELPSMSALEGALGDARGRVREVFNGVLCRRD</sequence>
<proteinExistence type="predicted"/>
<reference evidence="2 3" key="1">
    <citation type="submission" date="2016-10" db="EMBL/GenBank/DDBJ databases">
        <authorList>
            <person name="de Groot N.N."/>
        </authorList>
    </citation>
    <scope>NUCLEOTIDE SEQUENCE [LARGE SCALE GENOMIC DNA]</scope>
    <source>
        <strain evidence="2 3">NE2</strain>
    </source>
</reference>
<dbReference type="Proteomes" id="UP000198755">
    <property type="component" value="Unassembled WGS sequence"/>
</dbReference>
<feature type="region of interest" description="Disordered" evidence="1">
    <location>
        <begin position="1"/>
        <end position="27"/>
    </location>
</feature>
<feature type="compositionally biased region" description="Basic and acidic residues" evidence="1">
    <location>
        <begin position="1"/>
        <end position="26"/>
    </location>
</feature>
<name>A0A1I3ZL91_9HYPH</name>
<dbReference type="RefSeq" id="WP_210185902.1">
    <property type="nucleotide sequence ID" value="NZ_FOSN01000008.1"/>
</dbReference>
<accession>A0A1I3ZL91</accession>
<evidence type="ECO:0000313" key="2">
    <source>
        <dbReference type="EMBL" id="SFK44710.1"/>
    </source>
</evidence>
<dbReference type="STRING" id="1612308.SAMN05444581_10832"/>
<gene>
    <name evidence="2" type="ORF">SAMN05444581_10832</name>
</gene>
<dbReference type="AlphaFoldDB" id="A0A1I3ZL91"/>
<organism evidence="2 3">
    <name type="scientific">Methylocapsa palsarum</name>
    <dbReference type="NCBI Taxonomy" id="1612308"/>
    <lineage>
        <taxon>Bacteria</taxon>
        <taxon>Pseudomonadati</taxon>
        <taxon>Pseudomonadota</taxon>
        <taxon>Alphaproteobacteria</taxon>
        <taxon>Hyphomicrobiales</taxon>
        <taxon>Beijerinckiaceae</taxon>
        <taxon>Methylocapsa</taxon>
    </lineage>
</organism>
<evidence type="ECO:0000313" key="3">
    <source>
        <dbReference type="Proteomes" id="UP000198755"/>
    </source>
</evidence>